<dbReference type="RefSeq" id="WP_185338717.1">
    <property type="nucleotide sequence ID" value="NZ_JAARPY010000012.1"/>
</dbReference>
<dbReference type="Gene3D" id="3.90.230.10">
    <property type="entry name" value="Creatinase/methionine aminopeptidase superfamily"/>
    <property type="match status" value="1"/>
</dbReference>
<feature type="domain" description="Peptidase M24" evidence="1">
    <location>
        <begin position="204"/>
        <end position="392"/>
    </location>
</feature>
<sequence length="456" mass="50945">MKLKAIETPKTMLGTPVELTEETIHERLAKVKANMVQSGIDTLVMYADKEHGANFEYLTGFIPRFEEALLVLSQTNETFLLLGNENMKMAAHARIPNKAIHVPHFSLPNQPMDPFVPLLDLLAQAKLDGAKTIGLVGWKKWTTTTEKNETLFDIPHFIVKAIQDCATDATLISASGVMIGNEMGARILNNANEVAHYEFGASLSSTSILNAMNQIAVGKSEMEIAGELARLGQPHTVISIMATGERFQYANLYPTNKKVRLGDKISLTCGFKGGLSSRAGYAVSEAKELPDDQEDYVERVSGPYFNAVVKWLETVKVGYPAADVYQMVEDVLPKEQYHWHLNPGHLTADEEWMSSPIYPNSPHTLKSGMIFQIDIIPSVKGYAGVSAEECVALADASLRETIRRDYPELHERIKERRRYLREVLQIDIHEDILPLSNTVAYLRPYLLNKELAFVNE</sequence>
<name>A0A841YHE9_9LIST</name>
<proteinExistence type="predicted"/>
<evidence type="ECO:0000313" key="4">
    <source>
        <dbReference type="Proteomes" id="UP000571128"/>
    </source>
</evidence>
<dbReference type="Pfam" id="PF00557">
    <property type="entry name" value="Peptidase_M24"/>
    <property type="match status" value="1"/>
</dbReference>
<dbReference type="EMBL" id="JAARPY010000012">
    <property type="protein sequence ID" value="MBC1399447.1"/>
    <property type="molecule type" value="Genomic_DNA"/>
</dbReference>
<gene>
    <name evidence="3" type="ORF">HB844_11240</name>
</gene>
<protein>
    <submittedName>
        <fullName evidence="3">M24 family metallopeptidase</fullName>
    </submittedName>
</protein>
<accession>A0A841YHE9</accession>
<dbReference type="SUPFAM" id="SSF55920">
    <property type="entry name" value="Creatinase/aminopeptidase"/>
    <property type="match status" value="1"/>
</dbReference>
<dbReference type="Pfam" id="PF01321">
    <property type="entry name" value="Creatinase_N"/>
    <property type="match status" value="1"/>
</dbReference>
<dbReference type="Proteomes" id="UP000571128">
    <property type="component" value="Unassembled WGS sequence"/>
</dbReference>
<dbReference type="SUPFAM" id="SSF53092">
    <property type="entry name" value="Creatinase/prolidase N-terminal domain"/>
    <property type="match status" value="1"/>
</dbReference>
<dbReference type="InterPro" id="IPR050659">
    <property type="entry name" value="Peptidase_M24B"/>
</dbReference>
<organism evidence="3 4">
    <name type="scientific">Listeria fleischmannii</name>
    <dbReference type="NCBI Taxonomy" id="1069827"/>
    <lineage>
        <taxon>Bacteria</taxon>
        <taxon>Bacillati</taxon>
        <taxon>Bacillota</taxon>
        <taxon>Bacilli</taxon>
        <taxon>Bacillales</taxon>
        <taxon>Listeriaceae</taxon>
        <taxon>Listeria</taxon>
    </lineage>
</organism>
<dbReference type="Gene3D" id="3.40.350.10">
    <property type="entry name" value="Creatinase/prolidase N-terminal domain"/>
    <property type="match status" value="1"/>
</dbReference>
<comment type="caution">
    <text evidence="3">The sequence shown here is derived from an EMBL/GenBank/DDBJ whole genome shotgun (WGS) entry which is preliminary data.</text>
</comment>
<dbReference type="CDD" id="cd01066">
    <property type="entry name" value="APP_MetAP"/>
    <property type="match status" value="1"/>
</dbReference>
<dbReference type="InterPro" id="IPR000587">
    <property type="entry name" value="Creatinase_N"/>
</dbReference>
<dbReference type="InterPro" id="IPR036005">
    <property type="entry name" value="Creatinase/aminopeptidase-like"/>
</dbReference>
<evidence type="ECO:0000313" key="3">
    <source>
        <dbReference type="EMBL" id="MBC1399447.1"/>
    </source>
</evidence>
<evidence type="ECO:0000259" key="1">
    <source>
        <dbReference type="Pfam" id="PF00557"/>
    </source>
</evidence>
<evidence type="ECO:0000259" key="2">
    <source>
        <dbReference type="Pfam" id="PF01321"/>
    </source>
</evidence>
<dbReference type="InterPro" id="IPR000994">
    <property type="entry name" value="Pept_M24"/>
</dbReference>
<dbReference type="AlphaFoldDB" id="A0A841YHE9"/>
<dbReference type="PANTHER" id="PTHR46112">
    <property type="entry name" value="AMINOPEPTIDASE"/>
    <property type="match status" value="1"/>
</dbReference>
<reference evidence="3 4" key="1">
    <citation type="submission" date="2020-03" db="EMBL/GenBank/DDBJ databases">
        <title>Soil Listeria distribution.</title>
        <authorList>
            <person name="Liao J."/>
            <person name="Wiedmann M."/>
        </authorList>
    </citation>
    <scope>NUCLEOTIDE SEQUENCE [LARGE SCALE GENOMIC DNA]</scope>
    <source>
        <strain evidence="3 4">FSL L7-1645</strain>
    </source>
</reference>
<dbReference type="InterPro" id="IPR029149">
    <property type="entry name" value="Creatin/AminoP/Spt16_N"/>
</dbReference>
<dbReference type="PANTHER" id="PTHR46112:SF2">
    <property type="entry name" value="XAA-PRO AMINOPEPTIDASE P-RELATED"/>
    <property type="match status" value="1"/>
</dbReference>
<feature type="domain" description="Creatinase N-terminal" evidence="2">
    <location>
        <begin position="27"/>
        <end position="135"/>
    </location>
</feature>